<keyword evidence="1" id="KW-1015">Disulfide bond</keyword>
<evidence type="ECO:0000313" key="5">
    <source>
        <dbReference type="Proteomes" id="UP001195483"/>
    </source>
</evidence>
<dbReference type="PROSITE" id="PS50026">
    <property type="entry name" value="EGF_3"/>
    <property type="match status" value="1"/>
</dbReference>
<accession>A0AAE0VSB6</accession>
<reference evidence="4" key="1">
    <citation type="journal article" date="2021" name="Genome Biol. Evol.">
        <title>A High-Quality Reference Genome for a Parasitic Bivalve with Doubly Uniparental Inheritance (Bivalvia: Unionida).</title>
        <authorList>
            <person name="Smith C.H."/>
        </authorList>
    </citation>
    <scope>NUCLEOTIDE SEQUENCE</scope>
    <source>
        <strain evidence="4">CHS0354</strain>
    </source>
</reference>
<evidence type="ECO:0000259" key="3">
    <source>
        <dbReference type="PROSITE" id="PS50026"/>
    </source>
</evidence>
<feature type="transmembrane region" description="Helical" evidence="2">
    <location>
        <begin position="158"/>
        <end position="179"/>
    </location>
</feature>
<protein>
    <recommendedName>
        <fullName evidence="3">EGF-like domain-containing protein</fullName>
    </recommendedName>
</protein>
<dbReference type="EMBL" id="JAEAOA010000022">
    <property type="protein sequence ID" value="KAK3588226.1"/>
    <property type="molecule type" value="Genomic_DNA"/>
</dbReference>
<dbReference type="InterPro" id="IPR000742">
    <property type="entry name" value="EGF"/>
</dbReference>
<feature type="domain" description="EGF-like" evidence="3">
    <location>
        <begin position="99"/>
        <end position="142"/>
    </location>
</feature>
<evidence type="ECO:0000256" key="1">
    <source>
        <dbReference type="PROSITE-ProRule" id="PRU00076"/>
    </source>
</evidence>
<keyword evidence="5" id="KW-1185">Reference proteome</keyword>
<evidence type="ECO:0000256" key="2">
    <source>
        <dbReference type="SAM" id="Phobius"/>
    </source>
</evidence>
<gene>
    <name evidence="4" type="ORF">CHS0354_000012</name>
</gene>
<reference evidence="4" key="3">
    <citation type="submission" date="2023-05" db="EMBL/GenBank/DDBJ databases">
        <authorList>
            <person name="Smith C.H."/>
        </authorList>
    </citation>
    <scope>NUCLEOTIDE SEQUENCE</scope>
    <source>
        <strain evidence="4">CHS0354</strain>
        <tissue evidence="4">Mantle</tissue>
    </source>
</reference>
<sequence length="306" mass="34715">MWFKSKGSVKANYRVIISGFQTHNLIRLLDVIGKEVVEHLMNLTIYKGSVNESAVKKDMASQLLLIKKNIGKNGPCELLFNPCQFGYECIKKDNIAACKDKCFTEIHPCLYGGSCYVDYKDNKTKCRCHDTNEYYYSGDWCEVEIKKVEALSLSAKDYGIIAGSSAGAILLVLIIVFSIRFMRKRYRKGKEDKEYNYGTSDLSDARDLVPMSQMTTPLNEMYAFNNTVNIDNTSFPDMSITHRVYRDPKTGEEAIIVQPANKIVPLWIGSNELESDISDPASPRSFYDFFDTDEPVSNDVYMNGMT</sequence>
<keyword evidence="1" id="KW-0245">EGF-like domain</keyword>
<dbReference type="AlphaFoldDB" id="A0AAE0VSB6"/>
<dbReference type="Proteomes" id="UP001195483">
    <property type="component" value="Unassembled WGS sequence"/>
</dbReference>
<comment type="caution">
    <text evidence="1">Lacks conserved residue(s) required for the propagation of feature annotation.</text>
</comment>
<comment type="caution">
    <text evidence="4">The sequence shown here is derived from an EMBL/GenBank/DDBJ whole genome shotgun (WGS) entry which is preliminary data.</text>
</comment>
<keyword evidence="2" id="KW-1133">Transmembrane helix</keyword>
<reference evidence="4" key="2">
    <citation type="journal article" date="2021" name="Genome Biol. Evol.">
        <title>Developing a high-quality reference genome for a parasitic bivalve with doubly uniparental inheritance (Bivalvia: Unionida).</title>
        <authorList>
            <person name="Smith C.H."/>
        </authorList>
    </citation>
    <scope>NUCLEOTIDE SEQUENCE</scope>
    <source>
        <strain evidence="4">CHS0354</strain>
        <tissue evidence="4">Mantle</tissue>
    </source>
</reference>
<feature type="disulfide bond" evidence="1">
    <location>
        <begin position="109"/>
        <end position="126"/>
    </location>
</feature>
<keyword evidence="2" id="KW-0812">Transmembrane</keyword>
<name>A0AAE0VSB6_9BIVA</name>
<organism evidence="4 5">
    <name type="scientific">Potamilus streckersoni</name>
    <dbReference type="NCBI Taxonomy" id="2493646"/>
    <lineage>
        <taxon>Eukaryota</taxon>
        <taxon>Metazoa</taxon>
        <taxon>Spiralia</taxon>
        <taxon>Lophotrochozoa</taxon>
        <taxon>Mollusca</taxon>
        <taxon>Bivalvia</taxon>
        <taxon>Autobranchia</taxon>
        <taxon>Heteroconchia</taxon>
        <taxon>Palaeoheterodonta</taxon>
        <taxon>Unionida</taxon>
        <taxon>Unionoidea</taxon>
        <taxon>Unionidae</taxon>
        <taxon>Ambleminae</taxon>
        <taxon>Lampsilini</taxon>
        <taxon>Potamilus</taxon>
    </lineage>
</organism>
<proteinExistence type="predicted"/>
<evidence type="ECO:0000313" key="4">
    <source>
        <dbReference type="EMBL" id="KAK3588226.1"/>
    </source>
</evidence>
<keyword evidence="2" id="KW-0472">Membrane</keyword>